<dbReference type="PANTHER" id="PTHR11409:SF43">
    <property type="entry name" value="ADENOSINE DEAMINASE"/>
    <property type="match status" value="1"/>
</dbReference>
<evidence type="ECO:0000256" key="2">
    <source>
        <dbReference type="ARBA" id="ARBA00006676"/>
    </source>
</evidence>
<dbReference type="EC" id="3.5.4.4" evidence="3"/>
<dbReference type="InterPro" id="IPR032466">
    <property type="entry name" value="Metal_Hydrolase"/>
</dbReference>
<dbReference type="Gene3D" id="3.20.20.140">
    <property type="entry name" value="Metal-dependent hydrolases"/>
    <property type="match status" value="1"/>
</dbReference>
<dbReference type="EMBL" id="SEYY01000660">
    <property type="protein sequence ID" value="KAB7506781.1"/>
    <property type="molecule type" value="Genomic_DNA"/>
</dbReference>
<evidence type="ECO:0000259" key="7">
    <source>
        <dbReference type="Pfam" id="PF00962"/>
    </source>
</evidence>
<evidence type="ECO:0000313" key="8">
    <source>
        <dbReference type="EMBL" id="KAB7506781.1"/>
    </source>
</evidence>
<dbReference type="GO" id="GO:0043103">
    <property type="term" value="P:hypoxanthine salvage"/>
    <property type="evidence" value="ECO:0007669"/>
    <property type="project" value="TreeGrafter"/>
</dbReference>
<keyword evidence="5" id="KW-0378">Hydrolase</keyword>
<keyword evidence="9" id="KW-1185">Reference proteome</keyword>
<dbReference type="OrthoDB" id="272271at2759"/>
<organism evidence="8 9">
    <name type="scientific">Armadillidium nasatum</name>
    <dbReference type="NCBI Taxonomy" id="96803"/>
    <lineage>
        <taxon>Eukaryota</taxon>
        <taxon>Metazoa</taxon>
        <taxon>Ecdysozoa</taxon>
        <taxon>Arthropoda</taxon>
        <taxon>Crustacea</taxon>
        <taxon>Multicrustacea</taxon>
        <taxon>Malacostraca</taxon>
        <taxon>Eumalacostraca</taxon>
        <taxon>Peracarida</taxon>
        <taxon>Isopoda</taxon>
        <taxon>Oniscidea</taxon>
        <taxon>Crinocheta</taxon>
        <taxon>Armadillidiidae</taxon>
        <taxon>Armadillidium</taxon>
    </lineage>
</organism>
<dbReference type="AlphaFoldDB" id="A0A5N5TKV2"/>
<evidence type="ECO:0000313" key="9">
    <source>
        <dbReference type="Proteomes" id="UP000326759"/>
    </source>
</evidence>
<protein>
    <recommendedName>
        <fullName evidence="3">adenosine deaminase</fullName>
        <ecNumber evidence="3">3.5.4.4</ecNumber>
    </recommendedName>
</protein>
<dbReference type="GO" id="GO:0060169">
    <property type="term" value="P:negative regulation of adenosine receptor signaling pathway"/>
    <property type="evidence" value="ECO:0007669"/>
    <property type="project" value="TreeGrafter"/>
</dbReference>
<comment type="cofactor">
    <cofactor evidence="1">
        <name>Zn(2+)</name>
        <dbReference type="ChEBI" id="CHEBI:29105"/>
    </cofactor>
</comment>
<dbReference type="Proteomes" id="UP000326759">
    <property type="component" value="Unassembled WGS sequence"/>
</dbReference>
<dbReference type="InterPro" id="IPR006330">
    <property type="entry name" value="Ado/ade_deaminase"/>
</dbReference>
<dbReference type="Pfam" id="PF00962">
    <property type="entry name" value="A_deaminase"/>
    <property type="match status" value="1"/>
</dbReference>
<evidence type="ECO:0000256" key="5">
    <source>
        <dbReference type="ARBA" id="ARBA00022801"/>
    </source>
</evidence>
<feature type="domain" description="Adenosine deaminase" evidence="7">
    <location>
        <begin position="17"/>
        <end position="371"/>
    </location>
</feature>
<evidence type="ECO:0000256" key="1">
    <source>
        <dbReference type="ARBA" id="ARBA00001947"/>
    </source>
</evidence>
<dbReference type="NCBIfam" id="TIGR01430">
    <property type="entry name" value="aden_deam"/>
    <property type="match status" value="1"/>
</dbReference>
<proteinExistence type="inferred from homology"/>
<dbReference type="GO" id="GO:0046103">
    <property type="term" value="P:inosine biosynthetic process"/>
    <property type="evidence" value="ECO:0007669"/>
    <property type="project" value="TreeGrafter"/>
</dbReference>
<name>A0A5N5TKV2_9CRUS</name>
<dbReference type="PANTHER" id="PTHR11409">
    <property type="entry name" value="ADENOSINE DEAMINASE"/>
    <property type="match status" value="1"/>
</dbReference>
<sequence>MIDNFLFLFIYANCFQVELHVHLDGAIRPETIWEILRKKQFALPGDGSLEALKKSLIVNEPRDLLLFLQPFSLYHPAFKGDLEAIERFAFEFVEDQSKEGVAYCEARLCPHLLLPDSPSTVDIINNVETPNTVSHQTTTNNSAVDPRKIVEAVLRGIERGEEKYSTKVRLILCCIRSKSDWSWETLDLCDEFRLRGVVGIDMVGTDVPGADEEIAEATRLFEKAKEKGIHRSIHAGEGGGWKCVKQVLTSFGAERIGHGYSVIEDEDFYKECVEKRVHFEMCPHSSYLTGSIKALKLPSKRHPILRLAEDGASFSISTDNPALTGSHLTEEYELLRTWGFNEALFTRANFEAAYKCFLPPEEKQELLAELRNAYGIISENEIVTNDKTDSSSTVTGSGLPSQKPVVNIASWEDKTY</sequence>
<evidence type="ECO:0000256" key="3">
    <source>
        <dbReference type="ARBA" id="ARBA00012784"/>
    </source>
</evidence>
<dbReference type="GO" id="GO:0009897">
    <property type="term" value="C:external side of plasma membrane"/>
    <property type="evidence" value="ECO:0007669"/>
    <property type="project" value="TreeGrafter"/>
</dbReference>
<accession>A0A5N5TKV2</accession>
<dbReference type="GO" id="GO:0005829">
    <property type="term" value="C:cytosol"/>
    <property type="evidence" value="ECO:0007669"/>
    <property type="project" value="TreeGrafter"/>
</dbReference>
<keyword evidence="4" id="KW-0479">Metal-binding</keyword>
<comment type="caution">
    <text evidence="8">The sequence shown here is derived from an EMBL/GenBank/DDBJ whole genome shotgun (WGS) entry which is preliminary data.</text>
</comment>
<dbReference type="GO" id="GO:0004000">
    <property type="term" value="F:adenosine deaminase activity"/>
    <property type="evidence" value="ECO:0007669"/>
    <property type="project" value="UniProtKB-ARBA"/>
</dbReference>
<reference evidence="8 9" key="1">
    <citation type="journal article" date="2019" name="PLoS Biol.">
        <title>Sex chromosomes control vertical transmission of feminizing Wolbachia symbionts in an isopod.</title>
        <authorList>
            <person name="Becking T."/>
            <person name="Chebbi M.A."/>
            <person name="Giraud I."/>
            <person name="Moumen B."/>
            <person name="Laverre T."/>
            <person name="Caubet Y."/>
            <person name="Peccoud J."/>
            <person name="Gilbert C."/>
            <person name="Cordaux R."/>
        </authorList>
    </citation>
    <scope>NUCLEOTIDE SEQUENCE [LARGE SCALE GENOMIC DNA]</scope>
    <source>
        <strain evidence="8">ANa2</strain>
        <tissue evidence="8">Whole body excluding digestive tract and cuticle</tissue>
    </source>
</reference>
<dbReference type="SUPFAM" id="SSF51556">
    <property type="entry name" value="Metallo-dependent hydrolases"/>
    <property type="match status" value="1"/>
</dbReference>
<gene>
    <name evidence="8" type="primary">add</name>
    <name evidence="8" type="ORF">Anas_00181</name>
</gene>
<dbReference type="InterPro" id="IPR001365">
    <property type="entry name" value="A_deaminase_dom"/>
</dbReference>
<comment type="similarity">
    <text evidence="2">Belongs to the metallo-dependent hydrolases superfamily. Adenosine and AMP deaminases family.</text>
</comment>
<dbReference type="GO" id="GO:0046872">
    <property type="term" value="F:metal ion binding"/>
    <property type="evidence" value="ECO:0007669"/>
    <property type="project" value="UniProtKB-KW"/>
</dbReference>
<evidence type="ECO:0000256" key="4">
    <source>
        <dbReference type="ARBA" id="ARBA00022723"/>
    </source>
</evidence>
<keyword evidence="6" id="KW-0862">Zinc</keyword>
<evidence type="ECO:0000256" key="6">
    <source>
        <dbReference type="ARBA" id="ARBA00022833"/>
    </source>
</evidence>
<dbReference type="GO" id="GO:0006154">
    <property type="term" value="P:adenosine catabolic process"/>
    <property type="evidence" value="ECO:0007669"/>
    <property type="project" value="TreeGrafter"/>
</dbReference>